<dbReference type="AlphaFoldDB" id="A0A385JMJ8"/>
<feature type="transmembrane region" description="Helical" evidence="1">
    <location>
        <begin position="210"/>
        <end position="228"/>
    </location>
</feature>
<dbReference type="Pfam" id="PF00535">
    <property type="entry name" value="Glycos_transf_2"/>
    <property type="match status" value="1"/>
</dbReference>
<organism evidence="3">
    <name type="scientific">Proteus mirabilis</name>
    <dbReference type="NCBI Taxonomy" id="584"/>
    <lineage>
        <taxon>Bacteria</taxon>
        <taxon>Pseudomonadati</taxon>
        <taxon>Pseudomonadota</taxon>
        <taxon>Gammaproteobacteria</taxon>
        <taxon>Enterobacterales</taxon>
        <taxon>Morganellaceae</taxon>
        <taxon>Proteus</taxon>
    </lineage>
</organism>
<dbReference type="CDD" id="cd00761">
    <property type="entry name" value="Glyco_tranf_GTA_type"/>
    <property type="match status" value="1"/>
</dbReference>
<keyword evidence="1" id="KW-1133">Transmembrane helix</keyword>
<accession>A0A385JMJ8</accession>
<dbReference type="InterPro" id="IPR029044">
    <property type="entry name" value="Nucleotide-diphossugar_trans"/>
</dbReference>
<keyword evidence="1" id="KW-0472">Membrane</keyword>
<dbReference type="SUPFAM" id="SSF53448">
    <property type="entry name" value="Nucleotide-diphospho-sugar transferases"/>
    <property type="match status" value="1"/>
</dbReference>
<evidence type="ECO:0000259" key="2">
    <source>
        <dbReference type="Pfam" id="PF00535"/>
    </source>
</evidence>
<evidence type="ECO:0000256" key="1">
    <source>
        <dbReference type="SAM" id="Phobius"/>
    </source>
</evidence>
<name>A0A385JMJ8_PROMI</name>
<feature type="domain" description="Glycosyltransferase 2-like" evidence="2">
    <location>
        <begin position="20"/>
        <end position="118"/>
    </location>
</feature>
<sequence>MLKVIVSTMDGNFKPEYFPEGEYEIIIVNQGKKCNLQEENEYIKVINSNTLGLSNSRNVGLTQCNEDDIIIFTDNDVSFYKDFDKLIYNIFLLSNKDIVTFKVKNIHEKPFKNNYINKKFKHNLISIMKVSSIEIALKYNKKIKPFDNSFGLGTSIPLGEENIFLSDNIKANQQVYFEPVYLCKHMDDNHSGANFNKKTFYMRWKIFKRIYGKLVGSIIFLIFNIKNLRKYFIK</sequence>
<dbReference type="RefSeq" id="WP_049220120.1">
    <property type="nucleotide sequence ID" value="NZ_JAPZVU010000008.1"/>
</dbReference>
<protein>
    <submittedName>
        <fullName evidence="3">Gt3</fullName>
    </submittedName>
</protein>
<dbReference type="EMBL" id="KY710701">
    <property type="protein sequence ID" value="AXY99569.1"/>
    <property type="molecule type" value="Genomic_DNA"/>
</dbReference>
<evidence type="ECO:0000313" key="3">
    <source>
        <dbReference type="EMBL" id="AXY99569.1"/>
    </source>
</evidence>
<dbReference type="Gene3D" id="3.90.550.10">
    <property type="entry name" value="Spore Coat Polysaccharide Biosynthesis Protein SpsA, Chain A"/>
    <property type="match status" value="1"/>
</dbReference>
<dbReference type="InterPro" id="IPR001173">
    <property type="entry name" value="Glyco_trans_2-like"/>
</dbReference>
<proteinExistence type="predicted"/>
<keyword evidence="1" id="KW-0812">Transmembrane</keyword>
<reference evidence="3" key="1">
    <citation type="journal article" date="2017" name="PLoS ONE">
        <title>Genetic diversity of the O antigens of Proteus species and the development of a suspension array for molecular serotyping.</title>
        <authorList>
            <person name="Yu X."/>
            <person name="Torzewska A."/>
            <person name="Zhang X."/>
            <person name="Yin Z."/>
            <person name="Drzewiecka D."/>
            <person name="Cao H."/>
            <person name="Liu B."/>
            <person name="Knirel Y.A."/>
            <person name="Rozalski A."/>
            <person name="Wang L."/>
        </authorList>
    </citation>
    <scope>NUCLEOTIDE SEQUENCE</scope>
    <source>
        <strain evidence="3">PrK 47/57</strain>
    </source>
</reference>